<comment type="caution">
    <text evidence="2">The sequence shown here is derived from an EMBL/GenBank/DDBJ whole genome shotgun (WGS) entry which is preliminary data.</text>
</comment>
<gene>
    <name evidence="2" type="ORF">ACAOBT_LOCUS17378</name>
</gene>
<dbReference type="Proteomes" id="UP001152888">
    <property type="component" value="Unassembled WGS sequence"/>
</dbReference>
<evidence type="ECO:0000256" key="1">
    <source>
        <dbReference type="SAM" id="MobiDB-lite"/>
    </source>
</evidence>
<feature type="region of interest" description="Disordered" evidence="1">
    <location>
        <begin position="206"/>
        <end position="233"/>
    </location>
</feature>
<proteinExistence type="predicted"/>
<feature type="region of interest" description="Disordered" evidence="1">
    <location>
        <begin position="103"/>
        <end position="126"/>
    </location>
</feature>
<protein>
    <submittedName>
        <fullName evidence="2">Uncharacterized protein</fullName>
    </submittedName>
</protein>
<feature type="compositionally biased region" description="Acidic residues" evidence="1">
    <location>
        <begin position="223"/>
        <end position="233"/>
    </location>
</feature>
<dbReference type="AlphaFoldDB" id="A0A9P0L1H3"/>
<evidence type="ECO:0000313" key="2">
    <source>
        <dbReference type="EMBL" id="CAH1986660.1"/>
    </source>
</evidence>
<accession>A0A9P0L1H3</accession>
<keyword evidence="3" id="KW-1185">Reference proteome</keyword>
<dbReference type="EMBL" id="CAKOFQ010007003">
    <property type="protein sequence ID" value="CAH1986660.1"/>
    <property type="molecule type" value="Genomic_DNA"/>
</dbReference>
<name>A0A9P0L1H3_ACAOB</name>
<sequence length="233" mass="26248">MIEGDEDIINHHIKELFILQEKYPKNITNIRLLIQVSHVLKRLSPGWFAYEGTPPKHLHSIKIDTLEDTAHQLYRCVKKVYSLVHKYAKDALYPNADAVSVGSRERKRGSDGSGSSKNSRNSRKCDTFGITTSSTVTIGSVRDKYGSFLPEQEILLESKLTMTLKKYHSLYALVPQSDIFKDKVWPVPGDFIPFAVFSSPYDMATEMPAPEAASEKQEVGSEPIEESSSEEHT</sequence>
<organism evidence="2 3">
    <name type="scientific">Acanthoscelides obtectus</name>
    <name type="common">Bean weevil</name>
    <name type="synonym">Bruchus obtectus</name>
    <dbReference type="NCBI Taxonomy" id="200917"/>
    <lineage>
        <taxon>Eukaryota</taxon>
        <taxon>Metazoa</taxon>
        <taxon>Ecdysozoa</taxon>
        <taxon>Arthropoda</taxon>
        <taxon>Hexapoda</taxon>
        <taxon>Insecta</taxon>
        <taxon>Pterygota</taxon>
        <taxon>Neoptera</taxon>
        <taxon>Endopterygota</taxon>
        <taxon>Coleoptera</taxon>
        <taxon>Polyphaga</taxon>
        <taxon>Cucujiformia</taxon>
        <taxon>Chrysomeloidea</taxon>
        <taxon>Chrysomelidae</taxon>
        <taxon>Bruchinae</taxon>
        <taxon>Bruchini</taxon>
        <taxon>Acanthoscelides</taxon>
    </lineage>
</organism>
<reference evidence="2" key="1">
    <citation type="submission" date="2022-03" db="EMBL/GenBank/DDBJ databases">
        <authorList>
            <person name="Sayadi A."/>
        </authorList>
    </citation>
    <scope>NUCLEOTIDE SEQUENCE</scope>
</reference>
<dbReference type="OrthoDB" id="548795at2759"/>
<evidence type="ECO:0000313" key="3">
    <source>
        <dbReference type="Proteomes" id="UP001152888"/>
    </source>
</evidence>